<feature type="disulfide bond" evidence="4">
    <location>
        <begin position="4"/>
        <end position="47"/>
    </location>
</feature>
<evidence type="ECO:0000256" key="4">
    <source>
        <dbReference type="PROSITE-ProRule" id="PRU00302"/>
    </source>
</evidence>
<feature type="disulfide bond" evidence="4">
    <location>
        <begin position="554"/>
        <end position="597"/>
    </location>
</feature>
<dbReference type="InParanoid" id="G1Q2L4"/>
<dbReference type="HOGENOM" id="CLU_020107_6_0_1"/>
<keyword evidence="7" id="KW-1185">Reference proteome</keyword>
<feature type="domain" description="Sushi" evidence="5">
    <location>
        <begin position="125"/>
        <end position="183"/>
    </location>
</feature>
<keyword evidence="3 4" id="KW-1015">Disulfide bond</keyword>
<feature type="disulfide bond" evidence="4">
    <location>
        <begin position="127"/>
        <end position="170"/>
    </location>
</feature>
<dbReference type="FunFam" id="2.10.70.10:FF:000060">
    <property type="entry name" value="Complement inhibitory factor H"/>
    <property type="match status" value="1"/>
</dbReference>
<dbReference type="GO" id="GO:0006956">
    <property type="term" value="P:complement activation"/>
    <property type="evidence" value="ECO:0007669"/>
    <property type="project" value="TreeGrafter"/>
</dbReference>
<comment type="caution">
    <text evidence="4">Lacks conserved residue(s) required for the propagation of feature annotation.</text>
</comment>
<dbReference type="AlphaFoldDB" id="G1Q2L4"/>
<reference evidence="6" key="2">
    <citation type="submission" date="2025-08" db="UniProtKB">
        <authorList>
            <consortium name="Ensembl"/>
        </authorList>
    </citation>
    <scope>IDENTIFICATION</scope>
</reference>
<dbReference type="GO" id="GO:0005615">
    <property type="term" value="C:extracellular space"/>
    <property type="evidence" value="ECO:0007669"/>
    <property type="project" value="TreeGrafter"/>
</dbReference>
<evidence type="ECO:0000256" key="3">
    <source>
        <dbReference type="ARBA" id="ARBA00023157"/>
    </source>
</evidence>
<evidence type="ECO:0000313" key="6">
    <source>
        <dbReference type="Ensembl" id="ENSMLUP00000017947.1"/>
    </source>
</evidence>
<feature type="disulfide bond" evidence="4">
    <location>
        <begin position="435"/>
        <end position="478"/>
    </location>
</feature>
<dbReference type="SMART" id="SM00032">
    <property type="entry name" value="CCP"/>
    <property type="match status" value="10"/>
</dbReference>
<keyword evidence="1 4" id="KW-0768">Sushi</keyword>
<feature type="domain" description="Sushi" evidence="5">
    <location>
        <begin position="552"/>
        <end position="610"/>
    </location>
</feature>
<dbReference type="InterPro" id="IPR035976">
    <property type="entry name" value="Sushi/SCR/CCP_sf"/>
</dbReference>
<feature type="domain" description="Sushi" evidence="5">
    <location>
        <begin position="64"/>
        <end position="122"/>
    </location>
</feature>
<dbReference type="EMBL" id="AAPE02050905">
    <property type="status" value="NOT_ANNOTATED_CDS"/>
    <property type="molecule type" value="Genomic_DNA"/>
</dbReference>
<dbReference type="FunFam" id="2.10.70.10:FF:000026">
    <property type="entry name" value="Complement inhibitory factor H"/>
    <property type="match status" value="3"/>
</dbReference>
<feature type="domain" description="Sushi" evidence="5">
    <location>
        <begin position="306"/>
        <end position="374"/>
    </location>
</feature>
<dbReference type="GeneTree" id="ENSGT00940000154386"/>
<dbReference type="Gene3D" id="2.10.70.10">
    <property type="entry name" value="Complement Module, domain 1"/>
    <property type="match status" value="11"/>
</dbReference>
<dbReference type="eggNOG" id="ENOG502QVSB">
    <property type="taxonomic scope" value="Eukaryota"/>
</dbReference>
<dbReference type="CDD" id="cd00033">
    <property type="entry name" value="CCP"/>
    <property type="match status" value="8"/>
</dbReference>
<feature type="disulfide bond" evidence="4">
    <location>
        <begin position="32"/>
        <end position="59"/>
    </location>
</feature>
<dbReference type="SUPFAM" id="SSF57535">
    <property type="entry name" value="Complement control module/SCR domain"/>
    <property type="match status" value="10"/>
</dbReference>
<dbReference type="OMA" id="CHEIECE"/>
<feature type="domain" description="Sushi" evidence="5">
    <location>
        <begin position="2"/>
        <end position="61"/>
    </location>
</feature>
<dbReference type="InterPro" id="IPR000436">
    <property type="entry name" value="Sushi_SCR_CCP_dom"/>
</dbReference>
<evidence type="ECO:0000259" key="5">
    <source>
        <dbReference type="PROSITE" id="PS50923"/>
    </source>
</evidence>
<proteinExistence type="predicted"/>
<evidence type="ECO:0000256" key="2">
    <source>
        <dbReference type="ARBA" id="ARBA00022729"/>
    </source>
</evidence>
<feature type="domain" description="Sushi" evidence="5">
    <location>
        <begin position="247"/>
        <end position="304"/>
    </location>
</feature>
<dbReference type="Proteomes" id="UP000001074">
    <property type="component" value="Unassembled WGS sequence"/>
</dbReference>
<dbReference type="PANTHER" id="PTHR45785:SF7">
    <property type="entry name" value="COMPLEMENT FACTOR H"/>
    <property type="match status" value="1"/>
</dbReference>
<dbReference type="PANTHER" id="PTHR45785">
    <property type="entry name" value="COMPLEMENT FACTOR H-RELATED"/>
    <property type="match status" value="1"/>
</dbReference>
<dbReference type="GO" id="GO:0001851">
    <property type="term" value="F:complement component C3b binding"/>
    <property type="evidence" value="ECO:0007669"/>
    <property type="project" value="TreeGrafter"/>
</dbReference>
<name>G1Q2L4_MYOLU</name>
<evidence type="ECO:0000256" key="1">
    <source>
        <dbReference type="ARBA" id="ARBA00022659"/>
    </source>
</evidence>
<feature type="domain" description="Sushi" evidence="5">
    <location>
        <begin position="492"/>
        <end position="549"/>
    </location>
</feature>
<dbReference type="STRING" id="59463.ENSMLUP00000017947"/>
<dbReference type="PROSITE" id="PS50923">
    <property type="entry name" value="SUSHI"/>
    <property type="match status" value="9"/>
</dbReference>
<reference evidence="6 7" key="1">
    <citation type="journal article" date="2011" name="Nature">
        <title>A high-resolution map of human evolutionary constraint using 29 mammals.</title>
        <authorList>
            <person name="Lindblad-Toh K."/>
            <person name="Garber M."/>
            <person name="Zuk O."/>
            <person name="Lin M.F."/>
            <person name="Parker B.J."/>
            <person name="Washietl S."/>
            <person name="Kheradpour P."/>
            <person name="Ernst J."/>
            <person name="Jordan G."/>
            <person name="Mauceli E."/>
            <person name="Ward L.D."/>
            <person name="Lowe C.B."/>
            <person name="Holloway A.K."/>
            <person name="Clamp M."/>
            <person name="Gnerre S."/>
            <person name="Alfoldi J."/>
            <person name="Beal K."/>
            <person name="Chang J."/>
            <person name="Clawson H."/>
            <person name="Cuff J."/>
            <person name="Di Palma F."/>
            <person name="Fitzgerald S."/>
            <person name="Flicek P."/>
            <person name="Guttman M."/>
            <person name="Hubisz M.J."/>
            <person name="Jaffe D.B."/>
            <person name="Jungreis I."/>
            <person name="Kent W.J."/>
            <person name="Kostka D."/>
            <person name="Lara M."/>
            <person name="Martins A.L."/>
            <person name="Massingham T."/>
            <person name="Moltke I."/>
            <person name="Raney B.J."/>
            <person name="Rasmussen M.D."/>
            <person name="Robinson J."/>
            <person name="Stark A."/>
            <person name="Vilella A.J."/>
            <person name="Wen J."/>
            <person name="Xie X."/>
            <person name="Zody M.C."/>
            <person name="Baldwin J."/>
            <person name="Bloom T."/>
            <person name="Chin C.W."/>
            <person name="Heiman D."/>
            <person name="Nicol R."/>
            <person name="Nusbaum C."/>
            <person name="Young S."/>
            <person name="Wilkinson J."/>
            <person name="Worley K.C."/>
            <person name="Kovar C.L."/>
            <person name="Muzny D.M."/>
            <person name="Gibbs R.A."/>
            <person name="Cree A."/>
            <person name="Dihn H.H."/>
            <person name="Fowler G."/>
            <person name="Jhangiani S."/>
            <person name="Joshi V."/>
            <person name="Lee S."/>
            <person name="Lewis L.R."/>
            <person name="Nazareth L.V."/>
            <person name="Okwuonu G."/>
            <person name="Santibanez J."/>
            <person name="Warren W.C."/>
            <person name="Mardis E.R."/>
            <person name="Weinstock G.M."/>
            <person name="Wilson R.K."/>
            <person name="Delehaunty K."/>
            <person name="Dooling D."/>
            <person name="Fronik C."/>
            <person name="Fulton L."/>
            <person name="Fulton B."/>
            <person name="Graves T."/>
            <person name="Minx P."/>
            <person name="Sodergren E."/>
            <person name="Birney E."/>
            <person name="Margulies E.H."/>
            <person name="Herrero J."/>
            <person name="Green E.D."/>
            <person name="Haussler D."/>
            <person name="Siepel A."/>
            <person name="Goldman N."/>
            <person name="Pollard K.S."/>
            <person name="Pedersen J.S."/>
            <person name="Lander E.S."/>
            <person name="Kellis M."/>
        </authorList>
    </citation>
    <scope>NUCLEOTIDE SEQUENCE [LARGE SCALE GENOMIC DNA]</scope>
</reference>
<dbReference type="Pfam" id="PF00084">
    <property type="entry name" value="Sushi"/>
    <property type="match status" value="9"/>
</dbReference>
<dbReference type="InterPro" id="IPR051503">
    <property type="entry name" value="ComplSys_Reg/VirEntry_Med"/>
</dbReference>
<feature type="domain" description="Sushi" evidence="5">
    <location>
        <begin position="375"/>
        <end position="432"/>
    </location>
</feature>
<keyword evidence="2" id="KW-0732">Signal</keyword>
<feature type="disulfide bond" evidence="4">
    <location>
        <begin position="66"/>
        <end position="109"/>
    </location>
</feature>
<accession>G1Q2L4</accession>
<reference evidence="6" key="3">
    <citation type="submission" date="2025-09" db="UniProtKB">
        <authorList>
            <consortium name="Ensembl"/>
        </authorList>
    </citation>
    <scope>IDENTIFICATION</scope>
</reference>
<protein>
    <recommendedName>
        <fullName evidence="5">Sushi domain-containing protein</fullName>
    </recommendedName>
</protein>
<evidence type="ECO:0000313" key="7">
    <source>
        <dbReference type="Proteomes" id="UP000001074"/>
    </source>
</evidence>
<feature type="domain" description="Sushi" evidence="5">
    <location>
        <begin position="433"/>
        <end position="491"/>
    </location>
</feature>
<sequence length="674" mass="74956">ERECMVPDIEQSLLAQPRKEKYVIGDVLTFSCRNRHLILIGADSLQCYHFGWSRNPPTCKEEVQSCDQPPRLRNGKVANTPKGEYEHGEVVEYVCNPRFLMKGARKIQCVDGEWTPLPVCVEEDSTCGDAPELDHGEVVSPARPSYHHGESVEFTCGEGFTMIGHSSVTCIRGTWTQPPQCIATVELKTCKLPKTIAYETKLSGRIDYEHNKKISYTCGRKSEQKHSVCVNGKWEPEVTCTGELLSPRCPPPPQIPNSQPMALSVNFQEGEKISILCQENFLIQEGEEIVCQDGRWQSIPRCVENTLCSQPPHVEHGSIISSRSSEEGKETLGPKLYANGTTLSYICKDGFKLSKKDGITCHRGKWSAPPQCVGIPCGPPPEVSNAVVFGRLNSYPHGEKYTYTCDSGFQIQGPVYVECSGGKWSSPPECTTMTCPSPPSYDNAILVGQPKNSYKSGEQVTYRCTEHYQMDGSNTVQCMNGGWIGTPTCKGLPCGSPPTVQNALIPNQKPNYQHGDTARYECRNTRDLIGNAEVTCLRGKWTDPPECKEPTGQCGPPPAIDNGDVTTYPLAIYPPGSSVEYQCQAYYELEGNRRITCRNGQWSEPPKCLDACVISEEIMKEHNIQLKWSYAKKIYSGTNDYVEFLCRPPYRRVSPASAFRVQCHEGKMEYPSCA</sequence>
<dbReference type="Ensembl" id="ENSMLUT00000027436.1">
    <property type="protein sequence ID" value="ENSMLUP00000017947.1"/>
    <property type="gene ID" value="ENSMLUG00000025700.1"/>
</dbReference>
<organism evidence="6 7">
    <name type="scientific">Myotis lucifugus</name>
    <name type="common">Little brown bat</name>
    <dbReference type="NCBI Taxonomy" id="59463"/>
    <lineage>
        <taxon>Eukaryota</taxon>
        <taxon>Metazoa</taxon>
        <taxon>Chordata</taxon>
        <taxon>Craniata</taxon>
        <taxon>Vertebrata</taxon>
        <taxon>Euteleostomi</taxon>
        <taxon>Mammalia</taxon>
        <taxon>Eutheria</taxon>
        <taxon>Laurasiatheria</taxon>
        <taxon>Chiroptera</taxon>
        <taxon>Yangochiroptera</taxon>
        <taxon>Vespertilionidae</taxon>
        <taxon>Myotis</taxon>
    </lineage>
</organism>